<dbReference type="InParanoid" id="D7TRK3"/>
<keyword evidence="2" id="KW-1185">Reference proteome</keyword>
<proteinExistence type="predicted"/>
<protein>
    <submittedName>
        <fullName evidence="1">Uncharacterized protein</fullName>
    </submittedName>
</protein>
<name>D7TRK3_VITVI</name>
<accession>D7TRK3</accession>
<evidence type="ECO:0000313" key="1">
    <source>
        <dbReference type="EMBL" id="CBI33128.3"/>
    </source>
</evidence>
<dbReference type="HOGENOM" id="CLU_2377043_0_0_1"/>
<organism evidence="1 2">
    <name type="scientific">Vitis vinifera</name>
    <name type="common">Grape</name>
    <dbReference type="NCBI Taxonomy" id="29760"/>
    <lineage>
        <taxon>Eukaryota</taxon>
        <taxon>Viridiplantae</taxon>
        <taxon>Streptophyta</taxon>
        <taxon>Embryophyta</taxon>
        <taxon>Tracheophyta</taxon>
        <taxon>Spermatophyta</taxon>
        <taxon>Magnoliopsida</taxon>
        <taxon>eudicotyledons</taxon>
        <taxon>Gunneridae</taxon>
        <taxon>Pentapetalae</taxon>
        <taxon>rosids</taxon>
        <taxon>Vitales</taxon>
        <taxon>Vitaceae</taxon>
        <taxon>Viteae</taxon>
        <taxon>Vitis</taxon>
    </lineage>
</organism>
<reference evidence="2" key="1">
    <citation type="journal article" date="2007" name="Nature">
        <title>The grapevine genome sequence suggests ancestral hexaploidization in major angiosperm phyla.</title>
        <authorList>
            <consortium name="The French-Italian Public Consortium for Grapevine Genome Characterization."/>
            <person name="Jaillon O."/>
            <person name="Aury J.-M."/>
            <person name="Noel B."/>
            <person name="Policriti A."/>
            <person name="Clepet C."/>
            <person name="Casagrande A."/>
            <person name="Choisne N."/>
            <person name="Aubourg S."/>
            <person name="Vitulo N."/>
            <person name="Jubin C."/>
            <person name="Vezzi A."/>
            <person name="Legeai F."/>
            <person name="Hugueney P."/>
            <person name="Dasilva C."/>
            <person name="Horner D."/>
            <person name="Mica E."/>
            <person name="Jublot D."/>
            <person name="Poulain J."/>
            <person name="Bruyere C."/>
            <person name="Billault A."/>
            <person name="Segurens B."/>
            <person name="Gouyvenoux M."/>
            <person name="Ugarte E."/>
            <person name="Cattonaro F."/>
            <person name="Anthouard V."/>
            <person name="Vico V."/>
            <person name="Del Fabbro C."/>
            <person name="Alaux M."/>
            <person name="Di Gaspero G."/>
            <person name="Dumas V."/>
            <person name="Felice N."/>
            <person name="Paillard S."/>
            <person name="Juman I."/>
            <person name="Moroldo M."/>
            <person name="Scalabrin S."/>
            <person name="Canaguier A."/>
            <person name="Le Clainche I."/>
            <person name="Malacrida G."/>
            <person name="Durand E."/>
            <person name="Pesole G."/>
            <person name="Laucou V."/>
            <person name="Chatelet P."/>
            <person name="Merdinoglu D."/>
            <person name="Delledonne M."/>
            <person name="Pezzotti M."/>
            <person name="Lecharny A."/>
            <person name="Scarpelli C."/>
            <person name="Artiguenave F."/>
            <person name="Pe M.E."/>
            <person name="Valle G."/>
            <person name="Morgante M."/>
            <person name="Caboche M."/>
            <person name="Adam-Blondon A.-F."/>
            <person name="Weissenbach J."/>
            <person name="Quetier F."/>
            <person name="Wincker P."/>
        </authorList>
    </citation>
    <scope>NUCLEOTIDE SEQUENCE [LARGE SCALE GENOMIC DNA]</scope>
    <source>
        <strain evidence="2">cv. Pinot noir / PN40024</strain>
    </source>
</reference>
<gene>
    <name evidence="1" type="ordered locus">VIT_16s0039g00890</name>
</gene>
<dbReference type="EMBL" id="FN596026">
    <property type="protein sequence ID" value="CBI33128.3"/>
    <property type="molecule type" value="Genomic_DNA"/>
</dbReference>
<dbReference type="Proteomes" id="UP000009183">
    <property type="component" value="Chromosome 16, unordered"/>
</dbReference>
<sequence>MHQITLTKHYNDSFFIEKCKTLKVIFCFAPYPHYEMADSHFWMTETEDKTPRLIHTNPEQSNQIQAIRFPIATPTTTRFSNIIQEESNQTQRIHK</sequence>
<dbReference type="PaxDb" id="29760-VIT_16s0039g00890.t01"/>
<evidence type="ECO:0000313" key="2">
    <source>
        <dbReference type="Proteomes" id="UP000009183"/>
    </source>
</evidence>
<dbReference type="AlphaFoldDB" id="D7TRK3"/>